<dbReference type="Pfam" id="PF00816">
    <property type="entry name" value="Histone_HNS"/>
    <property type="match status" value="1"/>
</dbReference>
<evidence type="ECO:0000256" key="1">
    <source>
        <dbReference type="ARBA" id="ARBA00004453"/>
    </source>
</evidence>
<evidence type="ECO:0000313" key="10">
    <source>
        <dbReference type="Proteomes" id="UP001595692"/>
    </source>
</evidence>
<comment type="subcellular location">
    <subcellularLocation>
        <location evidence="1">Cytoplasm</location>
        <location evidence="1">Nucleoid</location>
    </subcellularLocation>
</comment>
<evidence type="ECO:0000259" key="8">
    <source>
        <dbReference type="SMART" id="SM00528"/>
    </source>
</evidence>
<keyword evidence="6" id="KW-0175">Coiled coil</keyword>
<feature type="region of interest" description="Disordered" evidence="7">
    <location>
        <begin position="80"/>
        <end position="120"/>
    </location>
</feature>
<feature type="coiled-coil region" evidence="6">
    <location>
        <begin position="23"/>
        <end position="57"/>
    </location>
</feature>
<dbReference type="Gene3D" id="1.10.287.1050">
    <property type="entry name" value="H-NS histone-like proteins"/>
    <property type="match status" value="1"/>
</dbReference>
<dbReference type="EMBL" id="JBHSAF010000014">
    <property type="protein sequence ID" value="MFC3914265.1"/>
    <property type="molecule type" value="Genomic_DNA"/>
</dbReference>
<dbReference type="InterPro" id="IPR027444">
    <property type="entry name" value="H-NS_C_dom"/>
</dbReference>
<dbReference type="RefSeq" id="WP_377152955.1">
    <property type="nucleotide sequence ID" value="NZ_JBHSAF010000014.1"/>
</dbReference>
<evidence type="ECO:0000313" key="9">
    <source>
        <dbReference type="EMBL" id="MFC3914265.1"/>
    </source>
</evidence>
<dbReference type="SMART" id="SM00528">
    <property type="entry name" value="HNS"/>
    <property type="match status" value="1"/>
</dbReference>
<keyword evidence="3" id="KW-0963">Cytoplasm</keyword>
<evidence type="ECO:0000256" key="5">
    <source>
        <dbReference type="PIRNR" id="PIRNR002096"/>
    </source>
</evidence>
<dbReference type="Pfam" id="PF22470">
    <property type="entry name" value="Histone_HNS_N"/>
    <property type="match status" value="1"/>
</dbReference>
<sequence length="135" mass="15320">MSDFIKVLLNYRSLKAVAKDLTLEQLEEGLAKLTSVIAELRQQKELEQQAREAHAEKVRQYIEMMKADGIDVTELMGSAEAPAATGTSKRAPRPAKYRYTDENGEERTWTGQGRQPTPIRRAIEEQGKKLEDFLI</sequence>
<dbReference type="SUPFAM" id="SSF81273">
    <property type="entry name" value="H-NS histone-like proteins"/>
    <property type="match status" value="2"/>
</dbReference>
<accession>A0ABV8CPZ1</accession>
<dbReference type="PIRSF" id="PIRSF002096">
    <property type="entry name" value="HnS"/>
    <property type="match status" value="1"/>
</dbReference>
<keyword evidence="10" id="KW-1185">Reference proteome</keyword>
<keyword evidence="4 5" id="KW-0238">DNA-binding</keyword>
<comment type="similarity">
    <text evidence="2 5">Belongs to the histone-like protein H-NS family.</text>
</comment>
<evidence type="ECO:0000256" key="2">
    <source>
        <dbReference type="ARBA" id="ARBA00010610"/>
    </source>
</evidence>
<dbReference type="Proteomes" id="UP001595692">
    <property type="component" value="Unassembled WGS sequence"/>
</dbReference>
<evidence type="ECO:0000256" key="4">
    <source>
        <dbReference type="ARBA" id="ARBA00023125"/>
    </source>
</evidence>
<dbReference type="PANTHER" id="PTHR38097:SF2">
    <property type="entry name" value="DNA-BINDING PROTEIN STPA"/>
    <property type="match status" value="1"/>
</dbReference>
<dbReference type="Gene3D" id="4.10.430.10">
    <property type="entry name" value="Histone-like protein H-NS, C-terminal domain"/>
    <property type="match status" value="1"/>
</dbReference>
<protein>
    <recommendedName>
        <fullName evidence="5">DNA-binding protein</fullName>
    </recommendedName>
</protein>
<evidence type="ECO:0000256" key="3">
    <source>
        <dbReference type="ARBA" id="ARBA00022490"/>
    </source>
</evidence>
<reference evidence="10" key="1">
    <citation type="journal article" date="2019" name="Int. J. Syst. Evol. Microbiol.">
        <title>The Global Catalogue of Microorganisms (GCM) 10K type strain sequencing project: providing services to taxonomists for standard genome sequencing and annotation.</title>
        <authorList>
            <consortium name="The Broad Institute Genomics Platform"/>
            <consortium name="The Broad Institute Genome Sequencing Center for Infectious Disease"/>
            <person name="Wu L."/>
            <person name="Ma J."/>
        </authorList>
    </citation>
    <scope>NUCLEOTIDE SEQUENCE [LARGE SCALE GENOMIC DNA]</scope>
    <source>
        <strain evidence="10">CCUG 54939</strain>
    </source>
</reference>
<proteinExistence type="inferred from homology"/>
<name>A0ABV8CPZ1_9GAMM</name>
<comment type="caution">
    <text evidence="9">The sequence shown here is derived from an EMBL/GenBank/DDBJ whole genome shotgun (WGS) entry which is preliminary data.</text>
</comment>
<gene>
    <name evidence="9" type="ORF">ACFOSS_12395</name>
</gene>
<feature type="domain" description="DNA-binding protein H-NS-like C-terminal" evidence="8">
    <location>
        <begin position="87"/>
        <end position="135"/>
    </location>
</feature>
<dbReference type="InterPro" id="IPR027454">
    <property type="entry name" value="Histone_HNS_N"/>
</dbReference>
<dbReference type="InterPro" id="IPR054180">
    <property type="entry name" value="H-NS-like_N"/>
</dbReference>
<feature type="compositionally biased region" description="Basic and acidic residues" evidence="7">
    <location>
        <begin position="98"/>
        <end position="108"/>
    </location>
</feature>
<organism evidence="9 10">
    <name type="scientific">Pseudaeromonas sharmana</name>
    <dbReference type="NCBI Taxonomy" id="328412"/>
    <lineage>
        <taxon>Bacteria</taxon>
        <taxon>Pseudomonadati</taxon>
        <taxon>Pseudomonadota</taxon>
        <taxon>Gammaproteobacteria</taxon>
        <taxon>Aeromonadales</taxon>
        <taxon>Aeromonadaceae</taxon>
        <taxon>Pseudaeromonas</taxon>
    </lineage>
</organism>
<dbReference type="InterPro" id="IPR001801">
    <property type="entry name" value="Histone_HNS"/>
</dbReference>
<evidence type="ECO:0000256" key="7">
    <source>
        <dbReference type="SAM" id="MobiDB-lite"/>
    </source>
</evidence>
<evidence type="ECO:0000256" key="6">
    <source>
        <dbReference type="SAM" id="Coils"/>
    </source>
</evidence>
<dbReference type="InterPro" id="IPR037150">
    <property type="entry name" value="H-NS_C_dom_sf"/>
</dbReference>
<dbReference type="PANTHER" id="PTHR38097">
    <property type="match status" value="1"/>
</dbReference>